<dbReference type="GO" id="GO:0003723">
    <property type="term" value="F:RNA binding"/>
    <property type="evidence" value="ECO:0007669"/>
    <property type="project" value="InterPro"/>
</dbReference>
<dbReference type="GO" id="GO:0039694">
    <property type="term" value="P:viral RNA genome replication"/>
    <property type="evidence" value="ECO:0007669"/>
    <property type="project" value="InterPro"/>
</dbReference>
<dbReference type="GO" id="GO:0003968">
    <property type="term" value="F:RNA-directed RNA polymerase activity"/>
    <property type="evidence" value="ECO:0007669"/>
    <property type="project" value="UniProtKB-KW"/>
</dbReference>
<accession>A0A2P1GND8</accession>
<keyword evidence="1" id="KW-0808">Transferase</keyword>
<dbReference type="InterPro" id="IPR043502">
    <property type="entry name" value="DNA/RNA_pol_sf"/>
</dbReference>
<evidence type="ECO:0000256" key="2">
    <source>
        <dbReference type="ARBA" id="ARBA00022695"/>
    </source>
</evidence>
<dbReference type="InterPro" id="IPR007094">
    <property type="entry name" value="RNA-dir_pol_PSvirus"/>
</dbReference>
<name>A0A2P1GND8_9VIRU</name>
<feature type="domain" description="RdRp catalytic" evidence="4">
    <location>
        <begin position="386"/>
        <end position="512"/>
    </location>
</feature>
<dbReference type="InterPro" id="IPR043128">
    <property type="entry name" value="Rev_trsase/Diguanyl_cyclase"/>
</dbReference>
<dbReference type="PROSITE" id="PS50507">
    <property type="entry name" value="RDRP_SSRNA_POS"/>
    <property type="match status" value="1"/>
</dbReference>
<evidence type="ECO:0000256" key="1">
    <source>
        <dbReference type="ARBA" id="ARBA00022679"/>
    </source>
</evidence>
<keyword evidence="3" id="KW-0693">Viral RNA replication</keyword>
<keyword evidence="5" id="KW-0696">RNA-directed RNA polymerase</keyword>
<reference evidence="5" key="1">
    <citation type="journal article" date="2018" name="Nature">
        <title>The evolutionary history of vertebrate RNA viruses.</title>
        <authorList>
            <person name="Shi M."/>
            <person name="Lin X.D."/>
            <person name="Chen X."/>
            <person name="Tian J.H."/>
            <person name="Chen L.J."/>
            <person name="Li K."/>
            <person name="Wang W."/>
            <person name="Eden J.S."/>
            <person name="Shen J.J."/>
            <person name="Liu L."/>
            <person name="Holmes E.C."/>
            <person name="Zhang Y.Z."/>
        </authorList>
    </citation>
    <scope>NUCLEOTIDE SEQUENCE</scope>
    <source>
        <strain evidence="5">WHWGC149849</strain>
    </source>
</reference>
<dbReference type="GO" id="GO:0006351">
    <property type="term" value="P:DNA-templated transcription"/>
    <property type="evidence" value="ECO:0007669"/>
    <property type="project" value="InterPro"/>
</dbReference>
<sequence>MIWVKLNKIDYKVHKNFDSLPSSLLTVDYTWFENERKDFSVQEIMRKFYQYLERKMQSVSITIPVWLTGRDYHSAIFHLMLMDVIENNFDLSKFEPGPGFDWLKTGVYKRGCDNVMGGPLPCEYIQNAIDGVYDDVQSLQYMFENPKPCELGVELGRNIVEIGMVPPRTRKKIQNIYQHGMPIPPYNLEAKRQFGEVVEEYGLPFVTLQNEYKSVAKFCQHENRNCDLDGVGVEVLLEGFEYMLQDWLLGVEELEPSTMDEVCKKKNWSSSPGYPYNRRGCRTGREAYDLSYPYIYSSMEWSKYDWMPVVQNVIVKFEMIKKEKVIDGNVRTIIAPPICNQMMGQRLLNPLSEHVTENHEYMHVQIGYTKFGRQCDQLATRMSKHGVIFEYDVTRWDRSVKALLLKLYMLFCWVTLSTQDIGDLFQLANVFETSIYSWMAHSSGVLLRKAYGLPSGFIHTSCANSWIHTFMVVTCFIHNRPDASYKFRDHVDLICYGDDGLMTVNTEILPWFGPRQLMSWFWRWGLCLPDVIVHHSLECRFNGDVKGVTFLGDVFRLVDGKYYPVTKIGKVLASICHNTVRKNYTPGELWLMYFTHYVECFWHDQSDILYRWLCHYTDAMKVEVKIVNVDSDILKWLSVSGNELIQIVLTMLHDKKQLDTYIFDKFYRS</sequence>
<dbReference type="Gene3D" id="3.30.70.270">
    <property type="match status" value="1"/>
</dbReference>
<dbReference type="Pfam" id="PF00680">
    <property type="entry name" value="RdRP_1"/>
    <property type="match status" value="1"/>
</dbReference>
<evidence type="ECO:0000256" key="3">
    <source>
        <dbReference type="ARBA" id="ARBA00022953"/>
    </source>
</evidence>
<evidence type="ECO:0000313" key="5">
    <source>
        <dbReference type="EMBL" id="AVM87480.1"/>
    </source>
</evidence>
<dbReference type="EMBL" id="MG599879">
    <property type="protein sequence ID" value="AVM87480.1"/>
    <property type="molecule type" value="Genomic_RNA"/>
</dbReference>
<evidence type="ECO:0000259" key="4">
    <source>
        <dbReference type="PROSITE" id="PS50507"/>
    </source>
</evidence>
<dbReference type="SUPFAM" id="SSF56672">
    <property type="entry name" value="DNA/RNA polymerases"/>
    <property type="match status" value="1"/>
</dbReference>
<dbReference type="InterPro" id="IPR001205">
    <property type="entry name" value="RNA-dir_pol_C"/>
</dbReference>
<proteinExistence type="predicted"/>
<keyword evidence="2" id="KW-0548">Nucleotidyltransferase</keyword>
<protein>
    <submittedName>
        <fullName evidence="5">RNA-dependent RNA polymerase</fullName>
    </submittedName>
</protein>
<organism evidence="5">
    <name type="scientific">Chinese broad-headed pond turtle astro-like virus</name>
    <dbReference type="NCBI Taxonomy" id="2116326"/>
    <lineage>
        <taxon>Viruses</taxon>
        <taxon>Riboviria</taxon>
    </lineage>
</organism>